<accession>A0A177E2T9</accession>
<dbReference type="OMA" id="HEIHRRF"/>
<comment type="cofactor">
    <cofactor evidence="1 6">
        <name>heme</name>
        <dbReference type="ChEBI" id="CHEBI:30413"/>
    </cofactor>
</comment>
<protein>
    <submittedName>
        <fullName evidence="8">Cytochrome P450 46A1</fullName>
    </submittedName>
</protein>
<dbReference type="InterPro" id="IPR036396">
    <property type="entry name" value="Cyt_P450_sf"/>
</dbReference>
<sequence length="520" mass="58553">MATFEKGSAALPKALQNLTALQVSITVIVLLFTRWIVQGVYRLYFHPLSHFPGPRFSAFTRIPQLYATFAGRLPFYVADCHNKYGHVVRISPYEISFTNSEAWRDIYGYGSKTGLGSAPPKHWPRYGTNPNGVPSLLQDSDDTNHARVRKIFSPAFSERAIKEQEPLFMKYVDDLVQILKDGTVSSTTGTATYDVVDLYSFTTFDVMSDLTFGESLHMLKTGTYDPWVGTVLGFMKASLRINLINTHYPLAAKVLKPIMEFLFSKTRSRLFDTNSKRVTKRLEKGRESKVGVDLWDLVLNQEEKGKQGLSRGEMDSNATTFMVAGTETTATLLTGLTYLLLTHPECHAKLVKEIRTTFQEEANINMEAIAKLPYLKACISEAFRLYPPVAVGLLHLTPSDGSTVCGHFVPPNTTVSATHYAMYTSARNFTDPLCFIPERWTDDARFANDDRAAVQPFSVGPRDCLGKNMAYHEMRLIITKVLWNFDLELPEGNGNWFDQTVFTLWQKGPLNVKVRMAQQA</sequence>
<comment type="similarity">
    <text evidence="2 7">Belongs to the cytochrome P450 family.</text>
</comment>
<name>A0A177E2T9_ALTAL</name>
<dbReference type="CDD" id="cd11058">
    <property type="entry name" value="CYP60B-like"/>
    <property type="match status" value="1"/>
</dbReference>
<dbReference type="PROSITE" id="PS00086">
    <property type="entry name" value="CYTOCHROME_P450"/>
    <property type="match status" value="1"/>
</dbReference>
<dbReference type="SUPFAM" id="SSF48264">
    <property type="entry name" value="Cytochrome P450"/>
    <property type="match status" value="1"/>
</dbReference>
<evidence type="ECO:0000256" key="7">
    <source>
        <dbReference type="RuleBase" id="RU000461"/>
    </source>
</evidence>
<gene>
    <name evidence="8" type="ORF">CC77DRAFT_1055907</name>
</gene>
<evidence type="ECO:0000256" key="4">
    <source>
        <dbReference type="ARBA" id="ARBA00022723"/>
    </source>
</evidence>
<dbReference type="PANTHER" id="PTHR24305">
    <property type="entry name" value="CYTOCHROME P450"/>
    <property type="match status" value="1"/>
</dbReference>
<reference evidence="8 9" key="1">
    <citation type="submission" date="2016-05" db="EMBL/GenBank/DDBJ databases">
        <title>Comparative analysis of secretome profiles of manganese(II)-oxidizing ascomycete fungi.</title>
        <authorList>
            <consortium name="DOE Joint Genome Institute"/>
            <person name="Zeiner C.A."/>
            <person name="Purvine S.O."/>
            <person name="Zink E.M."/>
            <person name="Wu S."/>
            <person name="Pasa-Tolic L."/>
            <person name="Chaput D.L."/>
            <person name="Haridas S."/>
            <person name="Grigoriev I.V."/>
            <person name="Santelli C.M."/>
            <person name="Hansel C.M."/>
        </authorList>
    </citation>
    <scope>NUCLEOTIDE SEQUENCE [LARGE SCALE GENOMIC DNA]</scope>
    <source>
        <strain evidence="8 9">SRC1lrK2f</strain>
    </source>
</reference>
<organism evidence="8 9">
    <name type="scientific">Alternaria alternata</name>
    <name type="common">Alternaria rot fungus</name>
    <name type="synonym">Torula alternata</name>
    <dbReference type="NCBI Taxonomy" id="5599"/>
    <lineage>
        <taxon>Eukaryota</taxon>
        <taxon>Fungi</taxon>
        <taxon>Dikarya</taxon>
        <taxon>Ascomycota</taxon>
        <taxon>Pezizomycotina</taxon>
        <taxon>Dothideomycetes</taxon>
        <taxon>Pleosporomycetidae</taxon>
        <taxon>Pleosporales</taxon>
        <taxon>Pleosporineae</taxon>
        <taxon>Pleosporaceae</taxon>
        <taxon>Alternaria</taxon>
        <taxon>Alternaria sect. Alternaria</taxon>
        <taxon>Alternaria alternata complex</taxon>
    </lineage>
</organism>
<evidence type="ECO:0000256" key="3">
    <source>
        <dbReference type="ARBA" id="ARBA00022617"/>
    </source>
</evidence>
<dbReference type="VEuPathDB" id="FungiDB:CC77DRAFT_1055907"/>
<feature type="binding site" description="axial binding residue" evidence="6">
    <location>
        <position position="464"/>
    </location>
    <ligand>
        <name>heme</name>
        <dbReference type="ChEBI" id="CHEBI:30413"/>
    </ligand>
    <ligandPart>
        <name>Fe</name>
        <dbReference type="ChEBI" id="CHEBI:18248"/>
    </ligandPart>
</feature>
<evidence type="ECO:0000313" key="9">
    <source>
        <dbReference type="Proteomes" id="UP000077248"/>
    </source>
</evidence>
<dbReference type="Proteomes" id="UP000077248">
    <property type="component" value="Unassembled WGS sequence"/>
</dbReference>
<dbReference type="EMBL" id="KV441469">
    <property type="protein sequence ID" value="OAG25781.1"/>
    <property type="molecule type" value="Genomic_DNA"/>
</dbReference>
<dbReference type="Pfam" id="PF00067">
    <property type="entry name" value="p450"/>
    <property type="match status" value="1"/>
</dbReference>
<dbReference type="GO" id="GO:0016705">
    <property type="term" value="F:oxidoreductase activity, acting on paired donors, with incorporation or reduction of molecular oxygen"/>
    <property type="evidence" value="ECO:0007669"/>
    <property type="project" value="InterPro"/>
</dbReference>
<dbReference type="InterPro" id="IPR002401">
    <property type="entry name" value="Cyt_P450_E_grp-I"/>
</dbReference>
<dbReference type="GO" id="GO:0004497">
    <property type="term" value="F:monooxygenase activity"/>
    <property type="evidence" value="ECO:0007669"/>
    <property type="project" value="UniProtKB-KW"/>
</dbReference>
<dbReference type="GO" id="GO:0020037">
    <property type="term" value="F:heme binding"/>
    <property type="evidence" value="ECO:0007669"/>
    <property type="project" value="InterPro"/>
</dbReference>
<evidence type="ECO:0000256" key="6">
    <source>
        <dbReference type="PIRSR" id="PIRSR602401-1"/>
    </source>
</evidence>
<dbReference type="GO" id="GO:0005506">
    <property type="term" value="F:iron ion binding"/>
    <property type="evidence" value="ECO:0007669"/>
    <property type="project" value="InterPro"/>
</dbReference>
<dbReference type="Gene3D" id="1.10.630.10">
    <property type="entry name" value="Cytochrome P450"/>
    <property type="match status" value="1"/>
</dbReference>
<dbReference type="PANTHER" id="PTHR24305:SF210">
    <property type="entry name" value="CYTOCHROME P450 MONOOXYGENASE ASQL-RELATED"/>
    <property type="match status" value="1"/>
</dbReference>
<evidence type="ECO:0000313" key="8">
    <source>
        <dbReference type="EMBL" id="OAG25781.1"/>
    </source>
</evidence>
<dbReference type="InterPro" id="IPR001128">
    <property type="entry name" value="Cyt_P450"/>
</dbReference>
<dbReference type="PRINTS" id="PR00463">
    <property type="entry name" value="EP450I"/>
</dbReference>
<keyword evidence="5 6" id="KW-0408">Iron</keyword>
<dbReference type="PRINTS" id="PR00385">
    <property type="entry name" value="P450"/>
</dbReference>
<evidence type="ECO:0000256" key="1">
    <source>
        <dbReference type="ARBA" id="ARBA00001971"/>
    </source>
</evidence>
<evidence type="ECO:0000256" key="2">
    <source>
        <dbReference type="ARBA" id="ARBA00010617"/>
    </source>
</evidence>
<evidence type="ECO:0000256" key="5">
    <source>
        <dbReference type="ARBA" id="ARBA00023004"/>
    </source>
</evidence>
<dbReference type="AlphaFoldDB" id="A0A177E2T9"/>
<proteinExistence type="inferred from homology"/>
<dbReference type="KEGG" id="aalt:CC77DRAFT_1055907"/>
<dbReference type="InterPro" id="IPR017972">
    <property type="entry name" value="Cyt_P450_CS"/>
</dbReference>
<keyword evidence="3 6" id="KW-0349">Heme</keyword>
<keyword evidence="9" id="KW-1185">Reference proteome</keyword>
<keyword evidence="7" id="KW-0560">Oxidoreductase</keyword>
<dbReference type="InterPro" id="IPR050121">
    <property type="entry name" value="Cytochrome_P450_monoxygenase"/>
</dbReference>
<keyword evidence="4 6" id="KW-0479">Metal-binding</keyword>
<dbReference type="RefSeq" id="XP_018391202.1">
    <property type="nucleotide sequence ID" value="XM_018527863.1"/>
</dbReference>
<keyword evidence="7" id="KW-0503">Monooxygenase</keyword>
<dbReference type="GeneID" id="29113457"/>